<dbReference type="Pfam" id="PF00892">
    <property type="entry name" value="EamA"/>
    <property type="match status" value="1"/>
</dbReference>
<dbReference type="Proteomes" id="UP001237292">
    <property type="component" value="Chromosome"/>
</dbReference>
<feature type="transmembrane region" description="Helical" evidence="1">
    <location>
        <begin position="38"/>
        <end position="56"/>
    </location>
</feature>
<feature type="transmembrane region" description="Helical" evidence="1">
    <location>
        <begin position="96"/>
        <end position="115"/>
    </location>
</feature>
<feature type="transmembrane region" description="Helical" evidence="1">
    <location>
        <begin position="188"/>
        <end position="211"/>
    </location>
</feature>
<feature type="transmembrane region" description="Helical" evidence="1">
    <location>
        <begin position="231"/>
        <end position="250"/>
    </location>
</feature>
<sequence>MSKSYAIGVAAALFATFSWALNFLSPYLMGDFGTFDFITLRFIVSGAIGLAMLRLYRQGLARLNGRAMVTAALLGVVGYTLYIGCVMGSVLNGGAIIAPAFLSAAPIMVALIGNLIEPTVSWRALCVPVLLAVLGLVATNYGAFAGVLDGDLSTYLQAVGYAVGATLSWLIFSLLNQVLLTRLPYISSGLWTGLMMVGAGLSVVLFVPFGLTFNLYSAPDVQWRLDNTLPVLAAASALACIASVGGAWAWNFASQRLPMALSGQLISVETLFAAAFGLIAEQRLPTGLETLGIIALLSGASIAVRVMAQHQRAGASVRA</sequence>
<evidence type="ECO:0000313" key="3">
    <source>
        <dbReference type="EMBL" id="WMN20360.1"/>
    </source>
</evidence>
<evidence type="ECO:0000256" key="1">
    <source>
        <dbReference type="SAM" id="Phobius"/>
    </source>
</evidence>
<protein>
    <submittedName>
        <fullName evidence="3">DMT family transporter</fullName>
    </submittedName>
</protein>
<proteinExistence type="predicted"/>
<keyword evidence="1" id="KW-1133">Transmembrane helix</keyword>
<feature type="transmembrane region" description="Helical" evidence="1">
    <location>
        <begin position="257"/>
        <end position="279"/>
    </location>
</feature>
<feature type="transmembrane region" description="Helical" evidence="1">
    <location>
        <begin position="291"/>
        <end position="308"/>
    </location>
</feature>
<organism evidence="3 4">
    <name type="scientific">Pseudomonas piscis</name>
    <dbReference type="NCBI Taxonomy" id="2614538"/>
    <lineage>
        <taxon>Bacteria</taxon>
        <taxon>Pseudomonadati</taxon>
        <taxon>Pseudomonadota</taxon>
        <taxon>Gammaproteobacteria</taxon>
        <taxon>Pseudomonadales</taxon>
        <taxon>Pseudomonadaceae</taxon>
        <taxon>Pseudomonas</taxon>
    </lineage>
</organism>
<feature type="domain" description="EamA" evidence="2">
    <location>
        <begin position="7"/>
        <end position="138"/>
    </location>
</feature>
<dbReference type="EMBL" id="CP133164">
    <property type="protein sequence ID" value="WMN20360.1"/>
    <property type="molecule type" value="Genomic_DNA"/>
</dbReference>
<keyword evidence="4" id="KW-1185">Reference proteome</keyword>
<name>A0ABY9NP90_9PSED</name>
<feature type="transmembrane region" description="Helical" evidence="1">
    <location>
        <begin position="155"/>
        <end position="176"/>
    </location>
</feature>
<dbReference type="RefSeq" id="WP_282878163.1">
    <property type="nucleotide sequence ID" value="NZ_CP133164.1"/>
</dbReference>
<keyword evidence="1" id="KW-0812">Transmembrane</keyword>
<keyword evidence="1" id="KW-0472">Membrane</keyword>
<evidence type="ECO:0000259" key="2">
    <source>
        <dbReference type="Pfam" id="PF00892"/>
    </source>
</evidence>
<accession>A0ABY9NP90</accession>
<evidence type="ECO:0000313" key="4">
    <source>
        <dbReference type="Proteomes" id="UP001237292"/>
    </source>
</evidence>
<dbReference type="InterPro" id="IPR000620">
    <property type="entry name" value="EamA_dom"/>
</dbReference>
<feature type="transmembrane region" description="Helical" evidence="1">
    <location>
        <begin position="122"/>
        <end position="143"/>
    </location>
</feature>
<gene>
    <name evidence="3" type="ORF">QL104_13500</name>
</gene>
<feature type="transmembrane region" description="Helical" evidence="1">
    <location>
        <begin position="68"/>
        <end position="90"/>
    </location>
</feature>
<reference evidence="3 4" key="1">
    <citation type="journal article" date="2023" name="Access Microbiol">
        <title>The genome of a steinernematid-associated Pseudomonas piscis bacterium encodes the biosynthesis of insect toxins.</title>
        <authorList>
            <person name="Awori R.M."/>
            <person name="Hendre P."/>
            <person name="Amugune N.O."/>
        </authorList>
    </citation>
    <scope>NUCLEOTIDE SEQUENCE [LARGE SCALE GENOMIC DNA]</scope>
    <source>
        <strain evidence="3 4">75</strain>
    </source>
</reference>